<accession>X1GNS2</accession>
<organism evidence="2">
    <name type="scientific">marine sediment metagenome</name>
    <dbReference type="NCBI Taxonomy" id="412755"/>
    <lineage>
        <taxon>unclassified sequences</taxon>
        <taxon>metagenomes</taxon>
        <taxon>ecological metagenomes</taxon>
    </lineage>
</organism>
<evidence type="ECO:0000256" key="1">
    <source>
        <dbReference type="SAM" id="Phobius"/>
    </source>
</evidence>
<comment type="caution">
    <text evidence="2">The sequence shown here is derived from an EMBL/GenBank/DDBJ whole genome shotgun (WGS) entry which is preliminary data.</text>
</comment>
<keyword evidence="1" id="KW-1133">Transmembrane helix</keyword>
<sequence>MSSESQELTRIAKKSYGESISDGFRLFGKNWLKIIVPLTLFYVIYLFLKIFLLADLNWQGNVLGENIIGTIDPSNLTEADIAQLMNFLLFGLSVIFIDSIIYALFTALAMSSVSIYLYKKYLNLDTDFVQDIKKSFNSKLFVVLAILGLGIIDSYL</sequence>
<proteinExistence type="predicted"/>
<gene>
    <name evidence="2" type="ORF">S03H2_14302</name>
</gene>
<protein>
    <submittedName>
        <fullName evidence="2">Uncharacterized protein</fullName>
    </submittedName>
</protein>
<keyword evidence="1" id="KW-0472">Membrane</keyword>
<dbReference type="EMBL" id="BARU01007258">
    <property type="protein sequence ID" value="GAH43279.1"/>
    <property type="molecule type" value="Genomic_DNA"/>
</dbReference>
<reference evidence="2" key="1">
    <citation type="journal article" date="2014" name="Front. Microbiol.">
        <title>High frequency of phylogenetically diverse reductive dehalogenase-homologous genes in deep subseafloor sedimentary metagenomes.</title>
        <authorList>
            <person name="Kawai M."/>
            <person name="Futagami T."/>
            <person name="Toyoda A."/>
            <person name="Takaki Y."/>
            <person name="Nishi S."/>
            <person name="Hori S."/>
            <person name="Arai W."/>
            <person name="Tsubouchi T."/>
            <person name="Morono Y."/>
            <person name="Uchiyama I."/>
            <person name="Ito T."/>
            <person name="Fujiyama A."/>
            <person name="Inagaki F."/>
            <person name="Takami H."/>
        </authorList>
    </citation>
    <scope>NUCLEOTIDE SEQUENCE</scope>
    <source>
        <strain evidence="2">Expedition CK06-06</strain>
    </source>
</reference>
<feature type="transmembrane region" description="Helical" evidence="1">
    <location>
        <begin position="139"/>
        <end position="155"/>
    </location>
</feature>
<evidence type="ECO:0000313" key="2">
    <source>
        <dbReference type="EMBL" id="GAH43279.1"/>
    </source>
</evidence>
<feature type="transmembrane region" description="Helical" evidence="1">
    <location>
        <begin position="87"/>
        <end position="118"/>
    </location>
</feature>
<dbReference type="AlphaFoldDB" id="X1GNS2"/>
<keyword evidence="1" id="KW-0812">Transmembrane</keyword>
<feature type="transmembrane region" description="Helical" evidence="1">
    <location>
        <begin position="34"/>
        <end position="54"/>
    </location>
</feature>
<name>X1GNS2_9ZZZZ</name>